<evidence type="ECO:0000313" key="2">
    <source>
        <dbReference type="Proteomes" id="UP001161247"/>
    </source>
</evidence>
<organism evidence="1 2">
    <name type="scientific">Oldenlandia corymbosa var. corymbosa</name>
    <dbReference type="NCBI Taxonomy" id="529605"/>
    <lineage>
        <taxon>Eukaryota</taxon>
        <taxon>Viridiplantae</taxon>
        <taxon>Streptophyta</taxon>
        <taxon>Embryophyta</taxon>
        <taxon>Tracheophyta</taxon>
        <taxon>Spermatophyta</taxon>
        <taxon>Magnoliopsida</taxon>
        <taxon>eudicotyledons</taxon>
        <taxon>Gunneridae</taxon>
        <taxon>Pentapetalae</taxon>
        <taxon>asterids</taxon>
        <taxon>lamiids</taxon>
        <taxon>Gentianales</taxon>
        <taxon>Rubiaceae</taxon>
        <taxon>Rubioideae</taxon>
        <taxon>Spermacoceae</taxon>
        <taxon>Hedyotis-Oldenlandia complex</taxon>
        <taxon>Oldenlandia</taxon>
    </lineage>
</organism>
<reference evidence="1" key="1">
    <citation type="submission" date="2023-03" db="EMBL/GenBank/DDBJ databases">
        <authorList>
            <person name="Julca I."/>
        </authorList>
    </citation>
    <scope>NUCLEOTIDE SEQUENCE</scope>
</reference>
<evidence type="ECO:0000313" key="1">
    <source>
        <dbReference type="EMBL" id="CAI9089799.1"/>
    </source>
</evidence>
<keyword evidence="2" id="KW-1185">Reference proteome</keyword>
<dbReference type="Proteomes" id="UP001161247">
    <property type="component" value="Chromosome 1"/>
</dbReference>
<dbReference type="PANTHER" id="PTHR31286:SF165">
    <property type="entry name" value="DUF4283 DOMAIN-CONTAINING PROTEIN"/>
    <property type="match status" value="1"/>
</dbReference>
<gene>
    <name evidence="1" type="ORF">OLC1_LOCUS2074</name>
</gene>
<proteinExistence type="predicted"/>
<name>A0AAV1C555_OLDCO</name>
<dbReference type="AlphaFoldDB" id="A0AAV1C555"/>
<protein>
    <submittedName>
        <fullName evidence="1">OLC1v1024434C1</fullName>
    </submittedName>
</protein>
<sequence>MEVNQLEEEIKTPIVSDEKASDQVTRTTLNPISIDEGAKGLELLCNQKVVQIGESLSLAESRNNEIKDARVNGVWSNFDPKKMTAINRKLEFIEEQTPLSMLLMVIFKVFGVEKCFSMDEVKKVPIWVQLPKLKLQYWNKKTLSRITSLIGTPIEMDEMLRNRAGYTRVIVEVTISHTLATEIWFEDEFGIIQVQKVRCEWLPVKCQQCKGFGHEMAHCRKIVIKVWKPAERKQAPPEMVGQEHQKDQLLDIRTRAPLWILGMAVHQKGD</sequence>
<dbReference type="InterPro" id="IPR040256">
    <property type="entry name" value="At4g02000-like"/>
</dbReference>
<dbReference type="EMBL" id="OX459118">
    <property type="protein sequence ID" value="CAI9089799.1"/>
    <property type="molecule type" value="Genomic_DNA"/>
</dbReference>
<accession>A0AAV1C555</accession>
<dbReference type="PANTHER" id="PTHR31286">
    <property type="entry name" value="GLYCINE-RICH CELL WALL STRUCTURAL PROTEIN 1.8-LIKE"/>
    <property type="match status" value="1"/>
</dbReference>